<dbReference type="InterPro" id="IPR036397">
    <property type="entry name" value="RNaseH_sf"/>
</dbReference>
<keyword evidence="3" id="KW-1185">Reference proteome</keyword>
<sequence>MRTYHGRSKIGSPPIDVVQNLRSRNISICAAMNVNRMLLHKWHDWEFNRDKFGNYIDELPEKIRTLNIEQYTTVMNNVSLHHCEVISKQISEAGHTIVYLPPYSPFIHPIEYMFSKWKGEKRNKRSENSEELYQTITTASSLITSSDCSGYYSHIFRYINRCLRREIIEDRR</sequence>
<gene>
    <name evidence="2" type="ORF">RF11_01200</name>
</gene>
<protein>
    <recommendedName>
        <fullName evidence="1">Tc1-like transposase DDE domain-containing protein</fullName>
    </recommendedName>
</protein>
<dbReference type="Proteomes" id="UP000031668">
    <property type="component" value="Unassembled WGS sequence"/>
</dbReference>
<name>A0A0C2MZM8_THEKT</name>
<dbReference type="GO" id="GO:0003676">
    <property type="term" value="F:nucleic acid binding"/>
    <property type="evidence" value="ECO:0007669"/>
    <property type="project" value="InterPro"/>
</dbReference>
<proteinExistence type="predicted"/>
<feature type="domain" description="Tc1-like transposase DDE" evidence="1">
    <location>
        <begin position="5"/>
        <end position="132"/>
    </location>
</feature>
<comment type="caution">
    <text evidence="2">The sequence shown here is derived from an EMBL/GenBank/DDBJ whole genome shotgun (WGS) entry which is preliminary data.</text>
</comment>
<dbReference type="AlphaFoldDB" id="A0A0C2MZM8"/>
<accession>A0A0C2MZM8</accession>
<dbReference type="Gene3D" id="3.30.420.10">
    <property type="entry name" value="Ribonuclease H-like superfamily/Ribonuclease H"/>
    <property type="match status" value="1"/>
</dbReference>
<evidence type="ECO:0000313" key="2">
    <source>
        <dbReference type="EMBL" id="KII69575.1"/>
    </source>
</evidence>
<evidence type="ECO:0000313" key="3">
    <source>
        <dbReference type="Proteomes" id="UP000031668"/>
    </source>
</evidence>
<dbReference type="EMBL" id="JWZT01002364">
    <property type="protein sequence ID" value="KII69575.1"/>
    <property type="molecule type" value="Genomic_DNA"/>
</dbReference>
<evidence type="ECO:0000259" key="1">
    <source>
        <dbReference type="Pfam" id="PF13358"/>
    </source>
</evidence>
<dbReference type="Pfam" id="PF13358">
    <property type="entry name" value="DDE_3"/>
    <property type="match status" value="1"/>
</dbReference>
<organism evidence="2 3">
    <name type="scientific">Thelohanellus kitauei</name>
    <name type="common">Myxosporean</name>
    <dbReference type="NCBI Taxonomy" id="669202"/>
    <lineage>
        <taxon>Eukaryota</taxon>
        <taxon>Metazoa</taxon>
        <taxon>Cnidaria</taxon>
        <taxon>Myxozoa</taxon>
        <taxon>Myxosporea</taxon>
        <taxon>Bivalvulida</taxon>
        <taxon>Platysporina</taxon>
        <taxon>Myxobolidae</taxon>
        <taxon>Thelohanellus</taxon>
    </lineage>
</organism>
<dbReference type="OrthoDB" id="2266637at2759"/>
<reference evidence="2 3" key="1">
    <citation type="journal article" date="2014" name="Genome Biol. Evol.">
        <title>The genome of the myxosporean Thelohanellus kitauei shows adaptations to nutrient acquisition within its fish host.</title>
        <authorList>
            <person name="Yang Y."/>
            <person name="Xiong J."/>
            <person name="Zhou Z."/>
            <person name="Huo F."/>
            <person name="Miao W."/>
            <person name="Ran C."/>
            <person name="Liu Y."/>
            <person name="Zhang J."/>
            <person name="Feng J."/>
            <person name="Wang M."/>
            <person name="Wang M."/>
            <person name="Wang L."/>
            <person name="Yao B."/>
        </authorList>
    </citation>
    <scope>NUCLEOTIDE SEQUENCE [LARGE SCALE GENOMIC DNA]</scope>
    <source>
        <strain evidence="2">Wuqing</strain>
    </source>
</reference>
<dbReference type="InterPro" id="IPR038717">
    <property type="entry name" value="Tc1-like_DDE_dom"/>
</dbReference>